<evidence type="ECO:0000256" key="1">
    <source>
        <dbReference type="SAM" id="MobiDB-lite"/>
    </source>
</evidence>
<reference evidence="2" key="1">
    <citation type="journal article" date="2019" name="Sci. Rep.">
        <title>Draft genome of Tanacetum cinerariifolium, the natural source of mosquito coil.</title>
        <authorList>
            <person name="Yamashiro T."/>
            <person name="Shiraishi A."/>
            <person name="Satake H."/>
            <person name="Nakayama K."/>
        </authorList>
    </citation>
    <scope>NUCLEOTIDE SEQUENCE</scope>
</reference>
<accession>A0A699XM78</accession>
<feature type="non-terminal residue" evidence="2">
    <location>
        <position position="1"/>
    </location>
</feature>
<organism evidence="2">
    <name type="scientific">Tanacetum cinerariifolium</name>
    <name type="common">Dalmatian daisy</name>
    <name type="synonym">Chrysanthemum cinerariifolium</name>
    <dbReference type="NCBI Taxonomy" id="118510"/>
    <lineage>
        <taxon>Eukaryota</taxon>
        <taxon>Viridiplantae</taxon>
        <taxon>Streptophyta</taxon>
        <taxon>Embryophyta</taxon>
        <taxon>Tracheophyta</taxon>
        <taxon>Spermatophyta</taxon>
        <taxon>Magnoliopsida</taxon>
        <taxon>eudicotyledons</taxon>
        <taxon>Gunneridae</taxon>
        <taxon>Pentapetalae</taxon>
        <taxon>asterids</taxon>
        <taxon>campanulids</taxon>
        <taxon>Asterales</taxon>
        <taxon>Asteraceae</taxon>
        <taxon>Asteroideae</taxon>
        <taxon>Anthemideae</taxon>
        <taxon>Anthemidinae</taxon>
        <taxon>Tanacetum</taxon>
    </lineage>
</organism>
<proteinExistence type="predicted"/>
<dbReference type="AlphaFoldDB" id="A0A699XM78"/>
<evidence type="ECO:0000313" key="2">
    <source>
        <dbReference type="EMBL" id="GFD60343.1"/>
    </source>
</evidence>
<feature type="compositionally biased region" description="Basic and acidic residues" evidence="1">
    <location>
        <begin position="22"/>
        <end position="33"/>
    </location>
</feature>
<evidence type="ECO:0008006" key="3">
    <source>
        <dbReference type="Google" id="ProtNLM"/>
    </source>
</evidence>
<protein>
    <recommendedName>
        <fullName evidence="3">Reverse transcriptase domain-containing protein</fullName>
    </recommendedName>
</protein>
<gene>
    <name evidence="2" type="ORF">Tci_932312</name>
</gene>
<sequence length="57" mass="6535">TMQEAIEMETELMDKKIRTFAERQTENKRKQDDNNNQAQQQPLKKQGVAIAYIAGPG</sequence>
<dbReference type="EMBL" id="BKCJ011876571">
    <property type="protein sequence ID" value="GFD60343.1"/>
    <property type="molecule type" value="Genomic_DNA"/>
</dbReference>
<feature type="region of interest" description="Disordered" evidence="1">
    <location>
        <begin position="22"/>
        <end position="48"/>
    </location>
</feature>
<name>A0A699XM78_TANCI</name>
<comment type="caution">
    <text evidence="2">The sequence shown here is derived from an EMBL/GenBank/DDBJ whole genome shotgun (WGS) entry which is preliminary data.</text>
</comment>